<dbReference type="InterPro" id="IPR045406">
    <property type="entry name" value="DUF6513"/>
</dbReference>
<dbReference type="SUPFAM" id="SSF51717">
    <property type="entry name" value="Dihydropteroate synthetase-like"/>
    <property type="match status" value="1"/>
</dbReference>
<name>A0A5C5WD44_9PLAN</name>
<dbReference type="PROSITE" id="PS50972">
    <property type="entry name" value="PTERIN_BINDING"/>
    <property type="match status" value="1"/>
</dbReference>
<dbReference type="Pfam" id="PF14251">
    <property type="entry name" value="PterinBD-DUF4346"/>
    <property type="match status" value="1"/>
</dbReference>
<evidence type="ECO:0000259" key="1">
    <source>
        <dbReference type="PROSITE" id="PS50972"/>
    </source>
</evidence>
<dbReference type="AlphaFoldDB" id="A0A5C5WD44"/>
<gene>
    <name evidence="2" type="ORF">KOR42_40530</name>
</gene>
<feature type="domain" description="Pterin-binding" evidence="1">
    <location>
        <begin position="117"/>
        <end position="340"/>
    </location>
</feature>
<evidence type="ECO:0000313" key="3">
    <source>
        <dbReference type="Proteomes" id="UP000317243"/>
    </source>
</evidence>
<protein>
    <recommendedName>
        <fullName evidence="1">Pterin-binding domain-containing protein</fullName>
    </recommendedName>
</protein>
<dbReference type="RefSeq" id="WP_146511455.1">
    <property type="nucleotide sequence ID" value="NZ_SIHI01000021.1"/>
</dbReference>
<dbReference type="InterPro" id="IPR000489">
    <property type="entry name" value="Pterin-binding_dom"/>
</dbReference>
<dbReference type="GO" id="GO:0042558">
    <property type="term" value="P:pteridine-containing compound metabolic process"/>
    <property type="evidence" value="ECO:0007669"/>
    <property type="project" value="InterPro"/>
</dbReference>
<dbReference type="InterPro" id="IPR025595">
    <property type="entry name" value="PterinBD-DUF4346"/>
</dbReference>
<reference evidence="2 3" key="1">
    <citation type="submission" date="2019-02" db="EMBL/GenBank/DDBJ databases">
        <title>Deep-cultivation of Planctomycetes and their phenomic and genomic characterization uncovers novel biology.</title>
        <authorList>
            <person name="Wiegand S."/>
            <person name="Jogler M."/>
            <person name="Boedeker C."/>
            <person name="Pinto D."/>
            <person name="Vollmers J."/>
            <person name="Rivas-Marin E."/>
            <person name="Kohn T."/>
            <person name="Peeters S.H."/>
            <person name="Heuer A."/>
            <person name="Rast P."/>
            <person name="Oberbeckmann S."/>
            <person name="Bunk B."/>
            <person name="Jeske O."/>
            <person name="Meyerdierks A."/>
            <person name="Storesund J.E."/>
            <person name="Kallscheuer N."/>
            <person name="Luecker S."/>
            <person name="Lage O.M."/>
            <person name="Pohl T."/>
            <person name="Merkel B.J."/>
            <person name="Hornburger P."/>
            <person name="Mueller R.-W."/>
            <person name="Bruemmer F."/>
            <person name="Labrenz M."/>
            <person name="Spormann A.M."/>
            <person name="Op Den Camp H."/>
            <person name="Overmann J."/>
            <person name="Amann R."/>
            <person name="Jetten M.S.M."/>
            <person name="Mascher T."/>
            <person name="Medema M.H."/>
            <person name="Devos D.P."/>
            <person name="Kaster A.-K."/>
            <person name="Ovreas L."/>
            <person name="Rohde M."/>
            <person name="Galperin M.Y."/>
            <person name="Jogler C."/>
        </authorList>
    </citation>
    <scope>NUCLEOTIDE SEQUENCE [LARGE SCALE GENOMIC DNA]</scope>
    <source>
        <strain evidence="2 3">KOR42</strain>
    </source>
</reference>
<dbReference type="Pfam" id="PF20123">
    <property type="entry name" value="DUF6513"/>
    <property type="match status" value="1"/>
</dbReference>
<evidence type="ECO:0000313" key="2">
    <source>
        <dbReference type="EMBL" id="TWT47969.1"/>
    </source>
</evidence>
<comment type="caution">
    <text evidence="2">The sequence shown here is derived from an EMBL/GenBank/DDBJ whole genome shotgun (WGS) entry which is preliminary data.</text>
</comment>
<proteinExistence type="predicted"/>
<organism evidence="2 3">
    <name type="scientific">Thalassoglobus neptunius</name>
    <dbReference type="NCBI Taxonomy" id="1938619"/>
    <lineage>
        <taxon>Bacteria</taxon>
        <taxon>Pseudomonadati</taxon>
        <taxon>Planctomycetota</taxon>
        <taxon>Planctomycetia</taxon>
        <taxon>Planctomycetales</taxon>
        <taxon>Planctomycetaceae</taxon>
        <taxon>Thalassoglobus</taxon>
    </lineage>
</organism>
<dbReference type="EMBL" id="SIHI01000021">
    <property type="protein sequence ID" value="TWT47969.1"/>
    <property type="molecule type" value="Genomic_DNA"/>
</dbReference>
<dbReference type="Proteomes" id="UP000317243">
    <property type="component" value="Unassembled WGS sequence"/>
</dbReference>
<dbReference type="OrthoDB" id="4029442at2"/>
<dbReference type="InterPro" id="IPR011005">
    <property type="entry name" value="Dihydropteroate_synth-like_sf"/>
</dbReference>
<sequence length="480" mass="53668">MNSSSTNPFLKPGDRVLFLTGRLAERLVRRNVEAVSADAGFSGEVHVLGISVAALMHVDWLLKKLPEKLDRYDAIIVPGLCRGDLSKLSERYETPFLRGPKEIQELGNFLGRGSSPPPSLDSFDIEIIAEINHAPLKTREEVLALADHYRDSGADRIDLGCVPGQSWDEIDQCAQELLQAGHRLSVDSFERFEVERAVAAGVDLILSCNSSNLDWVSGLGAEVVAIPDDPQNLESLWRTVDALDRKNCKFRIDPILEPVGYGFSQSLARYYEVRRRAESCEVMMGIGNVTELSSVDSSGVNFLLAAICQELSIKSVLTTEVAHWCRSSVKEFDISRRMVKYAIDERTLAKRVGADLLLLRDEQVATMEQSELEDLAAQLRDSNFRIFVEGGKIHIMNRDGYWTGSDPFELFDDLEQAGVSIDSTHAFYLGYELAKAVTAMTLGKQYRQDEALNWGFLTLSETSAVDRRHQQRKRGSSYHE</sequence>
<keyword evidence="3" id="KW-1185">Reference proteome</keyword>
<accession>A0A5C5WD44</accession>